<accession>C6WBK3</accession>
<feature type="region of interest" description="Disordered" evidence="1">
    <location>
        <begin position="1"/>
        <end position="23"/>
    </location>
</feature>
<dbReference type="KEGG" id="ami:Amir_1622"/>
<evidence type="ECO:0000313" key="2">
    <source>
        <dbReference type="EMBL" id="ACU35571.1"/>
    </source>
</evidence>
<dbReference type="EMBL" id="CP001630">
    <property type="protein sequence ID" value="ACU35571.1"/>
    <property type="molecule type" value="Genomic_DNA"/>
</dbReference>
<dbReference type="AlphaFoldDB" id="C6WBK3"/>
<evidence type="ECO:0000313" key="3">
    <source>
        <dbReference type="Proteomes" id="UP000002213"/>
    </source>
</evidence>
<reference evidence="2 3" key="1">
    <citation type="journal article" date="2009" name="Stand. Genomic Sci.">
        <title>Complete genome sequence of Actinosynnema mirum type strain (101).</title>
        <authorList>
            <person name="Land M."/>
            <person name="Lapidus A."/>
            <person name="Mayilraj S."/>
            <person name="Chen F."/>
            <person name="Copeland A."/>
            <person name="Del Rio T.G."/>
            <person name="Nolan M."/>
            <person name="Lucas S."/>
            <person name="Tice H."/>
            <person name="Cheng J.F."/>
            <person name="Chertkov O."/>
            <person name="Bruce D."/>
            <person name="Goodwin L."/>
            <person name="Pitluck S."/>
            <person name="Rohde M."/>
            <person name="Goker M."/>
            <person name="Pati A."/>
            <person name="Ivanova N."/>
            <person name="Mavromatis K."/>
            <person name="Chen A."/>
            <person name="Palaniappan K."/>
            <person name="Hauser L."/>
            <person name="Chang Y.J."/>
            <person name="Jeffries C.C."/>
            <person name="Brettin T."/>
            <person name="Detter J.C."/>
            <person name="Han C."/>
            <person name="Chain P."/>
            <person name="Tindall B.J."/>
            <person name="Bristow J."/>
            <person name="Eisen J.A."/>
            <person name="Markowitz V."/>
            <person name="Hugenholtz P."/>
            <person name="Kyrpides N.C."/>
            <person name="Klenk H.P."/>
        </authorList>
    </citation>
    <scope>NUCLEOTIDE SEQUENCE [LARGE SCALE GENOMIC DNA]</scope>
    <source>
        <strain evidence="3">ATCC 29888 / DSM 43827 / JCM 3225 / NBRC 14064 / NCIMB 13271 / NRRL B-12336 / IMRU 3971 / 101</strain>
    </source>
</reference>
<organism evidence="2 3">
    <name type="scientific">Actinosynnema mirum (strain ATCC 29888 / DSM 43827 / JCM 3225 / NBRC 14064 / NCIMB 13271 / NRRL B-12336 / IMRU 3971 / 101)</name>
    <dbReference type="NCBI Taxonomy" id="446462"/>
    <lineage>
        <taxon>Bacteria</taxon>
        <taxon>Bacillati</taxon>
        <taxon>Actinomycetota</taxon>
        <taxon>Actinomycetes</taxon>
        <taxon>Pseudonocardiales</taxon>
        <taxon>Pseudonocardiaceae</taxon>
        <taxon>Actinosynnema</taxon>
    </lineage>
</organism>
<dbReference type="STRING" id="446462.Amir_1622"/>
<evidence type="ECO:0000256" key="1">
    <source>
        <dbReference type="SAM" id="MobiDB-lite"/>
    </source>
</evidence>
<keyword evidence="3" id="KW-1185">Reference proteome</keyword>
<name>C6WBK3_ACTMD</name>
<gene>
    <name evidence="2" type="ordered locus">Amir_1622</name>
</gene>
<dbReference type="Proteomes" id="UP000002213">
    <property type="component" value="Chromosome"/>
</dbReference>
<dbReference type="HOGENOM" id="CLU_180121_0_0_11"/>
<proteinExistence type="predicted"/>
<protein>
    <submittedName>
        <fullName evidence="2">Uncharacterized protein</fullName>
    </submittedName>
</protein>
<dbReference type="eggNOG" id="ENOG50338Y8">
    <property type="taxonomic scope" value="Bacteria"/>
</dbReference>
<feature type="compositionally biased region" description="Low complexity" evidence="1">
    <location>
        <begin position="13"/>
        <end position="23"/>
    </location>
</feature>
<sequence>MTPAQRSLRARMAAHTSWANTADAAARTAPARAAQMARFERQVDPDGVLPVGERSRRAESAKRAYYLGLAAKSAAARRARKAS</sequence>